<keyword evidence="1" id="KW-0805">Transcription regulation</keyword>
<evidence type="ECO:0000313" key="6">
    <source>
        <dbReference type="Proteomes" id="UP000295783"/>
    </source>
</evidence>
<dbReference type="InterPro" id="IPR008920">
    <property type="entry name" value="TF_FadR/GntR_C"/>
</dbReference>
<dbReference type="Proteomes" id="UP000295783">
    <property type="component" value="Unassembled WGS sequence"/>
</dbReference>
<protein>
    <submittedName>
        <fullName evidence="5">GntR family transcriptional regulator</fullName>
    </submittedName>
</protein>
<dbReference type="InterPro" id="IPR011711">
    <property type="entry name" value="GntR_C"/>
</dbReference>
<keyword evidence="3" id="KW-0804">Transcription</keyword>
<dbReference type="PROSITE" id="PS50949">
    <property type="entry name" value="HTH_GNTR"/>
    <property type="match status" value="1"/>
</dbReference>
<comment type="caution">
    <text evidence="5">The sequence shown here is derived from an EMBL/GenBank/DDBJ whole genome shotgun (WGS) entry which is preliminary data.</text>
</comment>
<dbReference type="RefSeq" id="WP_133613721.1">
    <property type="nucleotide sequence ID" value="NZ_SNYW01000008.1"/>
</dbReference>
<feature type="domain" description="HTH gntR-type" evidence="4">
    <location>
        <begin position="7"/>
        <end position="75"/>
    </location>
</feature>
<keyword evidence="6" id="KW-1185">Reference proteome</keyword>
<gene>
    <name evidence="5" type="ORF">A8950_2263</name>
</gene>
<evidence type="ECO:0000259" key="4">
    <source>
        <dbReference type="PROSITE" id="PS50949"/>
    </source>
</evidence>
<dbReference type="Gene3D" id="1.10.10.10">
    <property type="entry name" value="Winged helix-like DNA-binding domain superfamily/Winged helix DNA-binding domain"/>
    <property type="match status" value="1"/>
</dbReference>
<evidence type="ECO:0000256" key="3">
    <source>
        <dbReference type="ARBA" id="ARBA00023163"/>
    </source>
</evidence>
<dbReference type="InterPro" id="IPR036390">
    <property type="entry name" value="WH_DNA-bd_sf"/>
</dbReference>
<dbReference type="Pfam" id="PF00392">
    <property type="entry name" value="GntR"/>
    <property type="match status" value="1"/>
</dbReference>
<evidence type="ECO:0000256" key="1">
    <source>
        <dbReference type="ARBA" id="ARBA00023015"/>
    </source>
</evidence>
<reference evidence="5 6" key="1">
    <citation type="submission" date="2019-03" db="EMBL/GenBank/DDBJ databases">
        <title>Genomic Encyclopedia of Type Strains, Phase III (KMG-III): the genomes of soil and plant-associated and newly described type strains.</title>
        <authorList>
            <person name="Whitman W."/>
        </authorList>
    </citation>
    <scope>NUCLEOTIDE SEQUENCE [LARGE SCALE GENOMIC DNA]</scope>
    <source>
        <strain evidence="5 6">CGMCC 1.7660</strain>
    </source>
</reference>
<dbReference type="SUPFAM" id="SSF46785">
    <property type="entry name" value="Winged helix' DNA-binding domain"/>
    <property type="match status" value="1"/>
</dbReference>
<dbReference type="Gene3D" id="1.20.120.530">
    <property type="entry name" value="GntR ligand-binding domain-like"/>
    <property type="match status" value="1"/>
</dbReference>
<accession>A0A4R6WU56</accession>
<dbReference type="GO" id="GO:0003700">
    <property type="term" value="F:DNA-binding transcription factor activity"/>
    <property type="evidence" value="ECO:0007669"/>
    <property type="project" value="InterPro"/>
</dbReference>
<evidence type="ECO:0000313" key="5">
    <source>
        <dbReference type="EMBL" id="TDQ82440.1"/>
    </source>
</evidence>
<keyword evidence="2" id="KW-0238">DNA-binding</keyword>
<dbReference type="CDD" id="cd07377">
    <property type="entry name" value="WHTH_GntR"/>
    <property type="match status" value="1"/>
</dbReference>
<dbReference type="SMART" id="SM00345">
    <property type="entry name" value="HTH_GNTR"/>
    <property type="match status" value="1"/>
</dbReference>
<dbReference type="EMBL" id="SNYW01000008">
    <property type="protein sequence ID" value="TDQ82440.1"/>
    <property type="molecule type" value="Genomic_DNA"/>
</dbReference>
<dbReference type="SMART" id="SM00895">
    <property type="entry name" value="FCD"/>
    <property type="match status" value="1"/>
</dbReference>
<dbReference type="PANTHER" id="PTHR43537:SF5">
    <property type="entry name" value="UXU OPERON TRANSCRIPTIONAL REGULATOR"/>
    <property type="match status" value="1"/>
</dbReference>
<name>A0A4R6WU56_9PROT</name>
<dbReference type="AlphaFoldDB" id="A0A4R6WU56"/>
<dbReference type="Pfam" id="PF07729">
    <property type="entry name" value="FCD"/>
    <property type="match status" value="1"/>
</dbReference>
<dbReference type="GO" id="GO:0003677">
    <property type="term" value="F:DNA binding"/>
    <property type="evidence" value="ECO:0007669"/>
    <property type="project" value="UniProtKB-KW"/>
</dbReference>
<dbReference type="InterPro" id="IPR000524">
    <property type="entry name" value="Tscrpt_reg_HTH_GntR"/>
</dbReference>
<dbReference type="PRINTS" id="PR00035">
    <property type="entry name" value="HTHGNTR"/>
</dbReference>
<evidence type="ECO:0000256" key="2">
    <source>
        <dbReference type="ARBA" id="ARBA00023125"/>
    </source>
</evidence>
<organism evidence="5 6">
    <name type="scientific">Dongia mobilis</name>
    <dbReference type="NCBI Taxonomy" id="578943"/>
    <lineage>
        <taxon>Bacteria</taxon>
        <taxon>Pseudomonadati</taxon>
        <taxon>Pseudomonadota</taxon>
        <taxon>Alphaproteobacteria</taxon>
        <taxon>Rhodospirillales</taxon>
        <taxon>Dongiaceae</taxon>
        <taxon>Dongia</taxon>
    </lineage>
</organism>
<proteinExistence type="predicted"/>
<sequence>MLMRRESLEDVEAVSRLRAYVAEKGLKPGARLPAERELTDQLGMTRNTLRKALESLEREGAIWRHVGKGTFISAQSDAPEPTGALLGGNLLNRISQQITPFRMMRARFTIEPALAKEAAINASSGAIGNMMAAIERMRAATSWQAYEIQDDNFHRAIAEASDNLLLLTLFDQLNQVRRAVAWGNVTRQSVKPPADHSSFLEHEGIAAAIGARDPRAAYEAMSNHLHSVSKRLFGGG</sequence>
<dbReference type="PANTHER" id="PTHR43537">
    <property type="entry name" value="TRANSCRIPTIONAL REGULATOR, GNTR FAMILY"/>
    <property type="match status" value="1"/>
</dbReference>
<dbReference type="InterPro" id="IPR036388">
    <property type="entry name" value="WH-like_DNA-bd_sf"/>
</dbReference>
<dbReference type="SUPFAM" id="SSF48008">
    <property type="entry name" value="GntR ligand-binding domain-like"/>
    <property type="match status" value="1"/>
</dbReference>
<dbReference type="OrthoDB" id="7347280at2"/>